<comment type="subcellular location">
    <subcellularLocation>
        <location evidence="1 7">Membrane</location>
        <topology evidence="1 7">Multi-pass membrane protein</topology>
    </subcellularLocation>
</comment>
<dbReference type="Proteomes" id="UP000727407">
    <property type="component" value="Unassembled WGS sequence"/>
</dbReference>
<keyword evidence="3 7" id="KW-0812">Transmembrane</keyword>
<evidence type="ECO:0000313" key="8">
    <source>
        <dbReference type="EMBL" id="KAF5890469.1"/>
    </source>
</evidence>
<comment type="caution">
    <text evidence="7">Lacks conserved residue(s) required for the propagation of feature annotation.</text>
</comment>
<dbReference type="InterPro" id="IPR008952">
    <property type="entry name" value="Tetraspanin_EC2_sf"/>
</dbReference>
<evidence type="ECO:0000256" key="3">
    <source>
        <dbReference type="ARBA" id="ARBA00022692"/>
    </source>
</evidence>
<evidence type="ECO:0000256" key="7">
    <source>
        <dbReference type="RuleBase" id="RU361218"/>
    </source>
</evidence>
<name>A0A8J4U3Y5_CLAMG</name>
<dbReference type="InterPro" id="IPR000301">
    <property type="entry name" value="Tetraspanin_animals"/>
</dbReference>
<evidence type="ECO:0000256" key="1">
    <source>
        <dbReference type="ARBA" id="ARBA00004141"/>
    </source>
</evidence>
<dbReference type="PANTHER" id="PTHR19282">
    <property type="entry name" value="TETRASPANIN"/>
    <property type="match status" value="1"/>
</dbReference>
<feature type="transmembrane region" description="Helical" evidence="7">
    <location>
        <begin position="53"/>
        <end position="76"/>
    </location>
</feature>
<feature type="transmembrane region" description="Helical" evidence="7">
    <location>
        <begin position="88"/>
        <end position="113"/>
    </location>
</feature>
<reference evidence="8" key="1">
    <citation type="submission" date="2020-07" db="EMBL/GenBank/DDBJ databases">
        <title>Clarias magur genome sequencing, assembly and annotation.</title>
        <authorList>
            <person name="Kushwaha B."/>
            <person name="Kumar R."/>
            <person name="Das P."/>
            <person name="Joshi C.G."/>
            <person name="Kumar D."/>
            <person name="Nagpure N.S."/>
            <person name="Pandey M."/>
            <person name="Agarwal S."/>
            <person name="Srivastava S."/>
            <person name="Singh M."/>
            <person name="Sahoo L."/>
            <person name="Jayasankar P."/>
            <person name="Meher P.K."/>
            <person name="Koringa P.G."/>
            <person name="Iquebal M.A."/>
            <person name="Das S.P."/>
            <person name="Bit A."/>
            <person name="Patnaik S."/>
            <person name="Patel N."/>
            <person name="Shah T.M."/>
            <person name="Hinsu A."/>
            <person name="Jena J.K."/>
        </authorList>
    </citation>
    <scope>NUCLEOTIDE SEQUENCE</scope>
    <source>
        <strain evidence="8">CIFAMagur01</strain>
        <tissue evidence="8">Testis</tissue>
    </source>
</reference>
<comment type="similarity">
    <text evidence="2 7">Belongs to the tetraspanin (TM4SF) family.</text>
</comment>
<dbReference type="PANTHER" id="PTHR19282:SF561">
    <property type="entry name" value="TETRASPANIN"/>
    <property type="match status" value="1"/>
</dbReference>
<sequence>MSCKAILKVLMVIFNSAIFLSGVGTVVIGVLVEINKKTVFGTLSNIKEIPPELLHLANAGYLLIAIGTILTIMGFLGCCGACFELKCMLMTFFIIILIMFVVEVVAAILLLLYEPKAQKLLNELRKKVTESIEEKYGKNDIITKAWNETMSLMKCCGYNNYTDFTESQYVKSTSSYPQYCCSGTNEMCDLKKAQSKHVIGCFDAVVEWVKKNSALIGGVAICVVAIE</sequence>
<evidence type="ECO:0000256" key="4">
    <source>
        <dbReference type="ARBA" id="ARBA00022989"/>
    </source>
</evidence>
<keyword evidence="4 7" id="KW-1133">Transmembrane helix</keyword>
<dbReference type="OrthoDB" id="10033535at2759"/>
<gene>
    <name evidence="8" type="primary">tspan34</name>
    <name evidence="8" type="ORF">DAT39_019828</name>
</gene>
<evidence type="ECO:0000313" key="9">
    <source>
        <dbReference type="Proteomes" id="UP000727407"/>
    </source>
</evidence>
<dbReference type="CDD" id="cd03156">
    <property type="entry name" value="uroplakin_I_like_LEL"/>
    <property type="match status" value="1"/>
</dbReference>
<evidence type="ECO:0000256" key="6">
    <source>
        <dbReference type="PIRSR" id="PIRSR002419-1"/>
    </source>
</evidence>
<dbReference type="AlphaFoldDB" id="A0A8J4U3Y5"/>
<dbReference type="EMBL" id="QNUK01000683">
    <property type="protein sequence ID" value="KAF5890469.1"/>
    <property type="molecule type" value="Genomic_DNA"/>
</dbReference>
<keyword evidence="5 7" id="KW-0472">Membrane</keyword>
<dbReference type="PIRSF" id="PIRSF002419">
    <property type="entry name" value="Tetraspanin"/>
    <property type="match status" value="1"/>
</dbReference>
<feature type="non-terminal residue" evidence="8">
    <location>
        <position position="227"/>
    </location>
</feature>
<organism evidence="8 9">
    <name type="scientific">Clarias magur</name>
    <name type="common">Asian catfish</name>
    <name type="synonym">Macropteronotus magur</name>
    <dbReference type="NCBI Taxonomy" id="1594786"/>
    <lineage>
        <taxon>Eukaryota</taxon>
        <taxon>Metazoa</taxon>
        <taxon>Chordata</taxon>
        <taxon>Craniata</taxon>
        <taxon>Vertebrata</taxon>
        <taxon>Euteleostomi</taxon>
        <taxon>Actinopterygii</taxon>
        <taxon>Neopterygii</taxon>
        <taxon>Teleostei</taxon>
        <taxon>Ostariophysi</taxon>
        <taxon>Siluriformes</taxon>
        <taxon>Clariidae</taxon>
        <taxon>Clarias</taxon>
    </lineage>
</organism>
<dbReference type="Pfam" id="PF00335">
    <property type="entry name" value="Tetraspanin"/>
    <property type="match status" value="1"/>
</dbReference>
<evidence type="ECO:0000256" key="5">
    <source>
        <dbReference type="ARBA" id="ARBA00023136"/>
    </source>
</evidence>
<keyword evidence="9" id="KW-1185">Reference proteome</keyword>
<accession>A0A8J4U3Y5</accession>
<dbReference type="Gene3D" id="1.10.1450.10">
    <property type="entry name" value="Tetraspanin"/>
    <property type="match status" value="1"/>
</dbReference>
<keyword evidence="6" id="KW-1015">Disulfide bond</keyword>
<evidence type="ECO:0000256" key="2">
    <source>
        <dbReference type="ARBA" id="ARBA00006840"/>
    </source>
</evidence>
<dbReference type="GO" id="GO:0005886">
    <property type="term" value="C:plasma membrane"/>
    <property type="evidence" value="ECO:0007669"/>
    <property type="project" value="TreeGrafter"/>
</dbReference>
<dbReference type="InterPro" id="IPR018499">
    <property type="entry name" value="Tetraspanin/Peripherin"/>
</dbReference>
<comment type="caution">
    <text evidence="8">The sequence shown here is derived from an EMBL/GenBank/DDBJ whole genome shotgun (WGS) entry which is preliminary data.</text>
</comment>
<feature type="disulfide bond" evidence="6">
    <location>
        <begin position="156"/>
        <end position="180"/>
    </location>
</feature>
<proteinExistence type="inferred from homology"/>
<dbReference type="SUPFAM" id="SSF48652">
    <property type="entry name" value="Tetraspanin"/>
    <property type="match status" value="1"/>
</dbReference>
<protein>
    <recommendedName>
        <fullName evidence="7">Tetraspanin</fullName>
    </recommendedName>
</protein>
<feature type="transmembrane region" description="Helical" evidence="7">
    <location>
        <begin position="6"/>
        <end position="32"/>
    </location>
</feature>
<dbReference type="PRINTS" id="PR00259">
    <property type="entry name" value="TMFOUR"/>
</dbReference>